<dbReference type="PROSITE" id="PS50850">
    <property type="entry name" value="MFS"/>
    <property type="match status" value="1"/>
</dbReference>
<feature type="transmembrane region" description="Helical" evidence="7">
    <location>
        <begin position="99"/>
        <end position="121"/>
    </location>
</feature>
<dbReference type="InterPro" id="IPR050360">
    <property type="entry name" value="MFS_Sugar_Transporters"/>
</dbReference>
<evidence type="ECO:0000256" key="2">
    <source>
        <dbReference type="ARBA" id="ARBA00010992"/>
    </source>
</evidence>
<keyword evidence="10" id="KW-1185">Reference proteome</keyword>
<gene>
    <name evidence="9" type="ORF">G210_1327</name>
</gene>
<dbReference type="PANTHER" id="PTHR48022:SF34">
    <property type="entry name" value="MAJOR FACILITATOR SUPERFAMILY (MFS) PROFILE DOMAIN-CONTAINING PROTEIN-RELATED"/>
    <property type="match status" value="1"/>
</dbReference>
<feature type="domain" description="Major facilitator superfamily (MFS) profile" evidence="8">
    <location>
        <begin position="1"/>
        <end position="187"/>
    </location>
</feature>
<dbReference type="SUPFAM" id="SSF103473">
    <property type="entry name" value="MFS general substrate transporter"/>
    <property type="match status" value="1"/>
</dbReference>
<organism evidence="9 10">
    <name type="scientific">Candida maltosa (strain Xu316)</name>
    <name type="common">Yeast</name>
    <dbReference type="NCBI Taxonomy" id="1245528"/>
    <lineage>
        <taxon>Eukaryota</taxon>
        <taxon>Fungi</taxon>
        <taxon>Dikarya</taxon>
        <taxon>Ascomycota</taxon>
        <taxon>Saccharomycotina</taxon>
        <taxon>Pichiomycetes</taxon>
        <taxon>Debaryomycetaceae</taxon>
        <taxon>Candida/Lodderomyces clade</taxon>
        <taxon>Candida</taxon>
    </lineage>
</organism>
<sequence>MQNSFGINAITYYSPVIFKSLGVKGSQAGLLSTGVFGIIKAVASLLWMFFIVDRLGRKTALIYFSFPCSVCMWYIGAYIKLAKPSETNGEGQDAAGKAALAMLYIWTFFYGCSWNGTPWVINSEIFTQEVRTFTQAVNSMSNWFWAFIMGKFSGEAVEAIGYKLYFIFATCILVSPMIVFLFYPETKGVPLEAIDYLFERPAWKSRSYAIAKYHDEYEIEQKQ</sequence>
<dbReference type="Pfam" id="PF00083">
    <property type="entry name" value="Sugar_tr"/>
    <property type="match status" value="1"/>
</dbReference>
<protein>
    <recommendedName>
        <fullName evidence="8">Major facilitator superfamily (MFS) profile domain-containing protein</fullName>
    </recommendedName>
</protein>
<dbReference type="OMA" id="GRAHDNC"/>
<dbReference type="AlphaFoldDB" id="M3JYU7"/>
<dbReference type="Proteomes" id="UP000011777">
    <property type="component" value="Unassembled WGS sequence"/>
</dbReference>
<dbReference type="InterPro" id="IPR036259">
    <property type="entry name" value="MFS_trans_sf"/>
</dbReference>
<comment type="similarity">
    <text evidence="2">Belongs to the major facilitator superfamily. Sugar transporter (TC 2.A.1.1) family.</text>
</comment>
<evidence type="ECO:0000256" key="5">
    <source>
        <dbReference type="ARBA" id="ARBA00022989"/>
    </source>
</evidence>
<evidence type="ECO:0000313" key="9">
    <source>
        <dbReference type="EMBL" id="EMG48160.1"/>
    </source>
</evidence>
<proteinExistence type="inferred from homology"/>
<feature type="transmembrane region" description="Helical" evidence="7">
    <location>
        <begin position="28"/>
        <end position="49"/>
    </location>
</feature>
<evidence type="ECO:0000256" key="3">
    <source>
        <dbReference type="ARBA" id="ARBA00022448"/>
    </source>
</evidence>
<dbReference type="InterPro" id="IPR020846">
    <property type="entry name" value="MFS_dom"/>
</dbReference>
<dbReference type="HOGENOM" id="CLU_001265_12_1_1"/>
<dbReference type="STRING" id="1245528.M3JYU7"/>
<keyword evidence="4 7" id="KW-0812">Transmembrane</keyword>
<feature type="transmembrane region" description="Helical" evidence="7">
    <location>
        <begin position="164"/>
        <end position="183"/>
    </location>
</feature>
<dbReference type="eggNOG" id="KOG0254">
    <property type="taxonomic scope" value="Eukaryota"/>
</dbReference>
<dbReference type="GO" id="GO:0005351">
    <property type="term" value="F:carbohydrate:proton symporter activity"/>
    <property type="evidence" value="ECO:0007669"/>
    <property type="project" value="TreeGrafter"/>
</dbReference>
<dbReference type="PANTHER" id="PTHR48022">
    <property type="entry name" value="PLASTIDIC GLUCOSE TRANSPORTER 4"/>
    <property type="match status" value="1"/>
</dbReference>
<evidence type="ECO:0000256" key="7">
    <source>
        <dbReference type="SAM" id="Phobius"/>
    </source>
</evidence>
<keyword evidence="3" id="KW-0813">Transport</keyword>
<evidence type="ECO:0000256" key="6">
    <source>
        <dbReference type="ARBA" id="ARBA00023136"/>
    </source>
</evidence>
<evidence type="ECO:0000259" key="8">
    <source>
        <dbReference type="PROSITE" id="PS50850"/>
    </source>
</evidence>
<evidence type="ECO:0000256" key="1">
    <source>
        <dbReference type="ARBA" id="ARBA00004141"/>
    </source>
</evidence>
<comment type="subcellular location">
    <subcellularLocation>
        <location evidence="1">Membrane</location>
        <topology evidence="1">Multi-pass membrane protein</topology>
    </subcellularLocation>
</comment>
<evidence type="ECO:0000256" key="4">
    <source>
        <dbReference type="ARBA" id="ARBA00022692"/>
    </source>
</evidence>
<dbReference type="GO" id="GO:0016020">
    <property type="term" value="C:membrane"/>
    <property type="evidence" value="ECO:0007669"/>
    <property type="project" value="UniProtKB-SubCell"/>
</dbReference>
<dbReference type="PROSITE" id="PS00216">
    <property type="entry name" value="SUGAR_TRANSPORT_1"/>
    <property type="match status" value="1"/>
</dbReference>
<evidence type="ECO:0000313" key="10">
    <source>
        <dbReference type="Proteomes" id="UP000011777"/>
    </source>
</evidence>
<reference evidence="9 10" key="1">
    <citation type="submission" date="2013-02" db="EMBL/GenBank/DDBJ databases">
        <title>Genome sequence of Candida maltosa Xu316, a potential industrial strain for xylitol and ethanol production.</title>
        <authorList>
            <person name="Yu J."/>
            <person name="Wang Q."/>
            <person name="Geng X."/>
            <person name="Bao W."/>
            <person name="He P."/>
            <person name="Cai J."/>
        </authorList>
    </citation>
    <scope>NUCLEOTIDE SEQUENCE [LARGE SCALE GENOMIC DNA]</scope>
    <source>
        <strain evidence="10">Xu316</strain>
    </source>
</reference>
<dbReference type="OrthoDB" id="508119at2759"/>
<comment type="caution">
    <text evidence="9">The sequence shown here is derived from an EMBL/GenBank/DDBJ whole genome shotgun (WGS) entry which is preliminary data.</text>
</comment>
<dbReference type="InterPro" id="IPR005828">
    <property type="entry name" value="MFS_sugar_transport-like"/>
</dbReference>
<dbReference type="InterPro" id="IPR005829">
    <property type="entry name" value="Sugar_transporter_CS"/>
</dbReference>
<feature type="transmembrane region" description="Helical" evidence="7">
    <location>
        <begin position="61"/>
        <end position="79"/>
    </location>
</feature>
<keyword evidence="6 7" id="KW-0472">Membrane</keyword>
<dbReference type="Gene3D" id="1.20.1250.20">
    <property type="entry name" value="MFS general substrate transporter like domains"/>
    <property type="match status" value="1"/>
</dbReference>
<keyword evidence="5 7" id="KW-1133">Transmembrane helix</keyword>
<name>M3JYU7_CANMX</name>
<dbReference type="EMBL" id="AOGT01001228">
    <property type="protein sequence ID" value="EMG48160.1"/>
    <property type="molecule type" value="Genomic_DNA"/>
</dbReference>
<accession>M3JYU7</accession>